<reference evidence="4 5" key="1">
    <citation type="journal article" date="2023" name="Elife">
        <title>Identification of key yeast species and microbe-microbe interactions impacting larval growth of Drosophila in the wild.</title>
        <authorList>
            <person name="Mure A."/>
            <person name="Sugiura Y."/>
            <person name="Maeda R."/>
            <person name="Honda K."/>
            <person name="Sakurai N."/>
            <person name="Takahashi Y."/>
            <person name="Watada M."/>
            <person name="Katoh T."/>
            <person name="Gotoh A."/>
            <person name="Gotoh Y."/>
            <person name="Taniguchi I."/>
            <person name="Nakamura K."/>
            <person name="Hayashi T."/>
            <person name="Katayama T."/>
            <person name="Uemura T."/>
            <person name="Hattori Y."/>
        </authorList>
    </citation>
    <scope>NUCLEOTIDE SEQUENCE [LARGE SCALE GENOMIC DNA]</scope>
    <source>
        <strain evidence="4 5">PK-24</strain>
    </source>
</reference>
<comment type="caution">
    <text evidence="4">The sequence shown here is derived from an EMBL/GenBank/DDBJ whole genome shotgun (WGS) entry which is preliminary data.</text>
</comment>
<dbReference type="InterPro" id="IPR000717">
    <property type="entry name" value="PCI_dom"/>
</dbReference>
<evidence type="ECO:0000256" key="2">
    <source>
        <dbReference type="SAM" id="MobiDB-lite"/>
    </source>
</evidence>
<evidence type="ECO:0000256" key="1">
    <source>
        <dbReference type="ARBA" id="ARBA00008482"/>
    </source>
</evidence>
<gene>
    <name evidence="4" type="ORF">DAPK24_001140</name>
</gene>
<organism evidence="4 5">
    <name type="scientific">Pichia kluyveri</name>
    <name type="common">Yeast</name>
    <dbReference type="NCBI Taxonomy" id="36015"/>
    <lineage>
        <taxon>Eukaryota</taxon>
        <taxon>Fungi</taxon>
        <taxon>Dikarya</taxon>
        <taxon>Ascomycota</taxon>
        <taxon>Saccharomycotina</taxon>
        <taxon>Pichiomycetes</taxon>
        <taxon>Pichiales</taxon>
        <taxon>Pichiaceae</taxon>
        <taxon>Pichia</taxon>
    </lineage>
</organism>
<sequence length="436" mass="49576">MSFTIVVDNDLHFSILELAAILDMELKSEDHHYKSTFQQLLDENNNDEIINQLINVQSLFLTKFSRKSFEPSINTYLHIVSLIDSDNEHNLLSNLINNIDSTKNTETVIPNDVILVSLTNIFNLLSENSVIRFNALSTIVKIIINDNISGLIQNISKNIQKWLLPIDSQIETSLKSQLLIQIFTQHSIENEFESFNTFQQIILDNQLSLTSEFFDKFFSTLLSSTQIYNLTSLSESFKQVSSSTSLSKLLNIYLIGNYDEFISNKSEFENLSINLENLESNLLTLTILNYLAKSSTNTLSYTTISNDLKISIDTIELKLFDLISQNLINGKLSQSTNTIIVNSINFTGPSLSANKELVNWSEINELLSNWNNNINNLQSIVQSLIQKRGKRVNAPDVIMNFHKQKLDAKEAREKKALQQDNVDESSNTEIETEIEA</sequence>
<dbReference type="EMBL" id="BTGB01000001">
    <property type="protein sequence ID" value="GMM43539.1"/>
    <property type="molecule type" value="Genomic_DNA"/>
</dbReference>
<comment type="similarity">
    <text evidence="1">Belongs to the CSN7/EIF3M family. CSN7 subfamily.</text>
</comment>
<evidence type="ECO:0000313" key="4">
    <source>
        <dbReference type="EMBL" id="GMM43539.1"/>
    </source>
</evidence>
<feature type="region of interest" description="Disordered" evidence="2">
    <location>
        <begin position="409"/>
        <end position="436"/>
    </location>
</feature>
<proteinExistence type="inferred from homology"/>
<name>A0AAV5QWA2_PICKL</name>
<dbReference type="AlphaFoldDB" id="A0AAV5QWA2"/>
<dbReference type="Pfam" id="PF01399">
    <property type="entry name" value="PCI"/>
    <property type="match status" value="1"/>
</dbReference>
<dbReference type="Proteomes" id="UP001378960">
    <property type="component" value="Unassembled WGS sequence"/>
</dbReference>
<accession>A0AAV5QWA2</accession>
<keyword evidence="5" id="KW-1185">Reference proteome</keyword>
<dbReference type="SMART" id="SM00088">
    <property type="entry name" value="PINT"/>
    <property type="match status" value="1"/>
</dbReference>
<dbReference type="InterPro" id="IPR045237">
    <property type="entry name" value="COPS7/eIF3m"/>
</dbReference>
<feature type="domain" description="PCI" evidence="3">
    <location>
        <begin position="168"/>
        <end position="346"/>
    </location>
</feature>
<protein>
    <recommendedName>
        <fullName evidence="3">PCI domain-containing protein</fullName>
    </recommendedName>
</protein>
<evidence type="ECO:0000259" key="3">
    <source>
        <dbReference type="PROSITE" id="PS50250"/>
    </source>
</evidence>
<dbReference type="PANTHER" id="PTHR15350">
    <property type="entry name" value="COP9 SIGNALOSOME COMPLEX SUBUNIT 7/DENDRITIC CELL PROTEIN GA17"/>
    <property type="match status" value="1"/>
</dbReference>
<dbReference type="PROSITE" id="PS50250">
    <property type="entry name" value="PCI"/>
    <property type="match status" value="1"/>
</dbReference>
<evidence type="ECO:0000313" key="5">
    <source>
        <dbReference type="Proteomes" id="UP001378960"/>
    </source>
</evidence>